<keyword evidence="2" id="KW-0997">Cell inner membrane</keyword>
<dbReference type="PRINTS" id="PR00260">
    <property type="entry name" value="CHEMTRNSDUCR"/>
</dbReference>
<evidence type="ECO:0000256" key="1">
    <source>
        <dbReference type="ARBA" id="ARBA00004429"/>
    </source>
</evidence>
<evidence type="ECO:0000256" key="2">
    <source>
        <dbReference type="ARBA" id="ARBA00022519"/>
    </source>
</evidence>
<dbReference type="Proteomes" id="UP000243937">
    <property type="component" value="Chromosome"/>
</dbReference>
<dbReference type="PROSITE" id="PS50112">
    <property type="entry name" value="PAS"/>
    <property type="match status" value="1"/>
</dbReference>
<dbReference type="GO" id="GO:0007165">
    <property type="term" value="P:signal transduction"/>
    <property type="evidence" value="ECO:0007669"/>
    <property type="project" value="UniProtKB-KW"/>
</dbReference>
<dbReference type="CDD" id="cd11386">
    <property type="entry name" value="MCP_signal"/>
    <property type="match status" value="1"/>
</dbReference>
<dbReference type="SUPFAM" id="SSF58104">
    <property type="entry name" value="Methyl-accepting chemotaxis protein (MCP) signaling domain"/>
    <property type="match status" value="1"/>
</dbReference>
<dbReference type="KEGG" id="opf:CBP31_15355"/>
<keyword evidence="11" id="KW-1185">Reference proteome</keyword>
<reference evidence="10 11" key="1">
    <citation type="journal article" date="2014" name="Int. J. Syst. Evol. Microbiol.">
        <title>Oceanisphaera profunda sp. nov., a marine bacterium isolated from deep-sea sediment, and emended description of the genus Oceanisphaera.</title>
        <authorList>
            <person name="Xu Z."/>
            <person name="Zhang X.Y."/>
            <person name="Su H.N."/>
            <person name="Yu Z.C."/>
            <person name="Liu C."/>
            <person name="Li H."/>
            <person name="Chen X.L."/>
            <person name="Song X.Y."/>
            <person name="Xie B.B."/>
            <person name="Qin Q.L."/>
            <person name="Zhou B.C."/>
            <person name="Shi M."/>
            <person name="Huang Y."/>
            <person name="Zhang Y.Z."/>
        </authorList>
    </citation>
    <scope>NUCLEOTIDE SEQUENCE [LARGE SCALE GENOMIC DNA]</scope>
    <source>
        <strain evidence="10 11">SM1222</strain>
    </source>
</reference>
<evidence type="ECO:0000259" key="7">
    <source>
        <dbReference type="PROSITE" id="PS50111"/>
    </source>
</evidence>
<dbReference type="PANTHER" id="PTHR32089:SF74">
    <property type="entry name" value="METHYL-ACCEPTING CHEMOTAXIS PROTEIN AER"/>
    <property type="match status" value="1"/>
</dbReference>
<dbReference type="InterPro" id="IPR013655">
    <property type="entry name" value="PAS_fold_3"/>
</dbReference>
<dbReference type="AlphaFoldDB" id="A0A1Y0D8G3"/>
<dbReference type="EMBL" id="CP021377">
    <property type="protein sequence ID" value="ART83842.1"/>
    <property type="molecule type" value="Genomic_DNA"/>
</dbReference>
<dbReference type="PROSITE" id="PS50111">
    <property type="entry name" value="CHEMOTAXIS_TRANSDUC_2"/>
    <property type="match status" value="1"/>
</dbReference>
<evidence type="ECO:0000256" key="3">
    <source>
        <dbReference type="ARBA" id="ARBA00023224"/>
    </source>
</evidence>
<dbReference type="SMART" id="SM00091">
    <property type="entry name" value="PAS"/>
    <property type="match status" value="1"/>
</dbReference>
<feature type="domain" description="PAS" evidence="8">
    <location>
        <begin position="21"/>
        <end position="60"/>
    </location>
</feature>
<comment type="subcellular location">
    <subcellularLocation>
        <location evidence="1">Cell inner membrane</location>
        <topology evidence="1">Multi-pass membrane protein</topology>
    </subcellularLocation>
</comment>
<dbReference type="InterPro" id="IPR004090">
    <property type="entry name" value="Chemotax_Me-accpt_rcpt"/>
</dbReference>
<dbReference type="Pfam" id="PF00015">
    <property type="entry name" value="MCPsignal"/>
    <property type="match status" value="1"/>
</dbReference>
<feature type="domain" description="Methyl-accepting transducer" evidence="7">
    <location>
        <begin position="256"/>
        <end position="492"/>
    </location>
</feature>
<accession>A0A1Y0D8G3</accession>
<gene>
    <name evidence="10" type="ORF">CBP31_15355</name>
</gene>
<dbReference type="Gene3D" id="1.10.287.950">
    <property type="entry name" value="Methyl-accepting chemotaxis protein"/>
    <property type="match status" value="1"/>
</dbReference>
<dbReference type="GO" id="GO:0005886">
    <property type="term" value="C:plasma membrane"/>
    <property type="evidence" value="ECO:0007669"/>
    <property type="project" value="UniProtKB-SubCell"/>
</dbReference>
<feature type="domain" description="T-SNARE coiled-coil homology" evidence="9">
    <location>
        <begin position="443"/>
        <end position="505"/>
    </location>
</feature>
<name>A0A1Y0D8G3_9GAMM</name>
<dbReference type="SMART" id="SM00283">
    <property type="entry name" value="MA"/>
    <property type="match status" value="1"/>
</dbReference>
<feature type="transmembrane region" description="Helical" evidence="6">
    <location>
        <begin position="152"/>
        <end position="174"/>
    </location>
</feature>
<dbReference type="GO" id="GO:0004888">
    <property type="term" value="F:transmembrane signaling receptor activity"/>
    <property type="evidence" value="ECO:0007669"/>
    <property type="project" value="InterPro"/>
</dbReference>
<keyword evidence="3 5" id="KW-0807">Transducer</keyword>
<evidence type="ECO:0000259" key="9">
    <source>
        <dbReference type="PROSITE" id="PS50192"/>
    </source>
</evidence>
<evidence type="ECO:0000256" key="6">
    <source>
        <dbReference type="SAM" id="Phobius"/>
    </source>
</evidence>
<dbReference type="FunFam" id="1.10.287.950:FF:000001">
    <property type="entry name" value="Methyl-accepting chemotaxis sensory transducer"/>
    <property type="match status" value="1"/>
</dbReference>
<protein>
    <submittedName>
        <fullName evidence="10">Chemotaxis protein</fullName>
    </submittedName>
</protein>
<dbReference type="NCBIfam" id="TIGR00229">
    <property type="entry name" value="sensory_box"/>
    <property type="match status" value="1"/>
</dbReference>
<evidence type="ECO:0000259" key="8">
    <source>
        <dbReference type="PROSITE" id="PS50112"/>
    </source>
</evidence>
<keyword evidence="6" id="KW-1133">Transmembrane helix</keyword>
<dbReference type="Pfam" id="PF08447">
    <property type="entry name" value="PAS_3"/>
    <property type="match status" value="1"/>
</dbReference>
<dbReference type="InterPro" id="IPR035965">
    <property type="entry name" value="PAS-like_dom_sf"/>
</dbReference>
<keyword evidence="6" id="KW-0812">Transmembrane</keyword>
<evidence type="ECO:0000313" key="10">
    <source>
        <dbReference type="EMBL" id="ART83842.1"/>
    </source>
</evidence>
<comment type="similarity">
    <text evidence="4">Belongs to the methyl-accepting chemotaxis (MCP) protein family.</text>
</comment>
<dbReference type="InterPro" id="IPR004089">
    <property type="entry name" value="MCPsignal_dom"/>
</dbReference>
<dbReference type="InterPro" id="IPR000014">
    <property type="entry name" value="PAS"/>
</dbReference>
<keyword evidence="6" id="KW-0472">Membrane</keyword>
<dbReference type="SUPFAM" id="SSF55785">
    <property type="entry name" value="PYP-like sensor domain (PAS domain)"/>
    <property type="match status" value="1"/>
</dbReference>
<dbReference type="InterPro" id="IPR000727">
    <property type="entry name" value="T_SNARE_dom"/>
</dbReference>
<evidence type="ECO:0000313" key="11">
    <source>
        <dbReference type="Proteomes" id="UP000243937"/>
    </source>
</evidence>
<dbReference type="Gene3D" id="3.30.450.20">
    <property type="entry name" value="PAS domain"/>
    <property type="match status" value="1"/>
</dbReference>
<dbReference type="GO" id="GO:0006935">
    <property type="term" value="P:chemotaxis"/>
    <property type="evidence" value="ECO:0007669"/>
    <property type="project" value="InterPro"/>
</dbReference>
<organism evidence="10 11">
    <name type="scientific">Oceanisphaera profunda</name>
    <dbReference type="NCBI Taxonomy" id="1416627"/>
    <lineage>
        <taxon>Bacteria</taxon>
        <taxon>Pseudomonadati</taxon>
        <taxon>Pseudomonadota</taxon>
        <taxon>Gammaproteobacteria</taxon>
        <taxon>Aeromonadales</taxon>
        <taxon>Aeromonadaceae</taxon>
        <taxon>Oceanisphaera</taxon>
    </lineage>
</organism>
<dbReference type="RefSeq" id="WP_087038519.1">
    <property type="nucleotide sequence ID" value="NZ_CP021377.1"/>
</dbReference>
<evidence type="ECO:0000256" key="5">
    <source>
        <dbReference type="PROSITE-ProRule" id="PRU00284"/>
    </source>
</evidence>
<sequence length="529" mass="57081">MRKNLPVTDKEKSFVGQDKLITVTDKQGNITECNDAFVAMSGFSREELLGQPHNIVRHPDMPAAAFSVMWEHLKSGKPWMGVIKNRCKNGDFYWVDAYVTPMTHNGEITGFESVRSAPRRDDVLRTQRLYAKLQNQAPHQAASQSSNKARGFLPYVASYQLFLVLALLAWFGLWQAGYNNVAQVGLALSVLTYAVWVNRIRHSAIASLNALLTNSFSHELAVKSYTDDRGGVGKLKVAILSELSHLGTVISRIENAASNVAQETDTGLSLTQNTRSEIECQQSETAQVATAMNQMSTTIHEVSRHVSDTAVAADTANTLVNQGSAIAEVTKQSIETLRNTVTDIGVSVSAVSEQTGCIAKAAQMIEQIADQTNLLALNAAIEAARAGEQGRGFAVVADEVRNLAKRTQESTQEIYSIIKELTQRADDAVTVAHQGAANADAGVARVVESSAMLDGIADSVSQIANMSTQMAAAVEQQASVAEEINRQVVNISNLADSSADSATQASSSLLHLKTISGDLHELVVRFKHS</sequence>
<keyword evidence="2" id="KW-1003">Cell membrane</keyword>
<dbReference type="PANTHER" id="PTHR32089">
    <property type="entry name" value="METHYL-ACCEPTING CHEMOTAXIS PROTEIN MCPB"/>
    <property type="match status" value="1"/>
</dbReference>
<evidence type="ECO:0000256" key="4">
    <source>
        <dbReference type="ARBA" id="ARBA00029447"/>
    </source>
</evidence>
<proteinExistence type="inferred from homology"/>
<dbReference type="OrthoDB" id="5675566at2"/>
<dbReference type="PROSITE" id="PS50192">
    <property type="entry name" value="T_SNARE"/>
    <property type="match status" value="1"/>
</dbReference>
<dbReference type="CDD" id="cd00130">
    <property type="entry name" value="PAS"/>
    <property type="match status" value="1"/>
</dbReference>